<feature type="coiled-coil region" evidence="8">
    <location>
        <begin position="109"/>
        <end position="136"/>
    </location>
</feature>
<dbReference type="PROSITE" id="PS00086">
    <property type="entry name" value="CYTOCHROME_P450"/>
    <property type="match status" value="1"/>
</dbReference>
<comment type="similarity">
    <text evidence="1 7">Belongs to the cytochrome P450 family.</text>
</comment>
<evidence type="ECO:0000313" key="10">
    <source>
        <dbReference type="Proteomes" id="UP001058003"/>
    </source>
</evidence>
<dbReference type="KEGG" id="daur:Daura_34085"/>
<evidence type="ECO:0000256" key="2">
    <source>
        <dbReference type="ARBA" id="ARBA00022617"/>
    </source>
</evidence>
<dbReference type="InterPro" id="IPR017972">
    <property type="entry name" value="Cyt_P450_CS"/>
</dbReference>
<keyword evidence="5 7" id="KW-0408">Iron</keyword>
<keyword evidence="2 7" id="KW-0349">Heme</keyword>
<keyword evidence="8" id="KW-0175">Coiled coil</keyword>
<dbReference type="GO" id="GO:0005506">
    <property type="term" value="F:iron ion binding"/>
    <property type="evidence" value="ECO:0007669"/>
    <property type="project" value="InterPro"/>
</dbReference>
<proteinExistence type="inferred from homology"/>
<dbReference type="EMBL" id="CP073767">
    <property type="protein sequence ID" value="UWZ51737.1"/>
    <property type="molecule type" value="Genomic_DNA"/>
</dbReference>
<dbReference type="FunFam" id="1.10.630.10:FF:000018">
    <property type="entry name" value="Cytochrome P450 monooxygenase"/>
    <property type="match status" value="1"/>
</dbReference>
<dbReference type="GO" id="GO:0020037">
    <property type="term" value="F:heme binding"/>
    <property type="evidence" value="ECO:0007669"/>
    <property type="project" value="InterPro"/>
</dbReference>
<evidence type="ECO:0000256" key="5">
    <source>
        <dbReference type="ARBA" id="ARBA00023004"/>
    </source>
</evidence>
<accession>A0A9Q9I980</accession>
<evidence type="ECO:0000313" key="9">
    <source>
        <dbReference type="EMBL" id="UWZ51737.1"/>
    </source>
</evidence>
<dbReference type="Pfam" id="PF00067">
    <property type="entry name" value="p450"/>
    <property type="match status" value="1"/>
</dbReference>
<dbReference type="CDD" id="cd11029">
    <property type="entry name" value="CYP107-like"/>
    <property type="match status" value="1"/>
</dbReference>
<organism evidence="9 10">
    <name type="scientific">Dactylosporangium aurantiacum</name>
    <dbReference type="NCBI Taxonomy" id="35754"/>
    <lineage>
        <taxon>Bacteria</taxon>
        <taxon>Bacillati</taxon>
        <taxon>Actinomycetota</taxon>
        <taxon>Actinomycetes</taxon>
        <taxon>Micromonosporales</taxon>
        <taxon>Micromonosporaceae</taxon>
        <taxon>Dactylosporangium</taxon>
    </lineage>
</organism>
<evidence type="ECO:0000256" key="1">
    <source>
        <dbReference type="ARBA" id="ARBA00010617"/>
    </source>
</evidence>
<evidence type="ECO:0000256" key="4">
    <source>
        <dbReference type="ARBA" id="ARBA00023002"/>
    </source>
</evidence>
<evidence type="ECO:0000256" key="3">
    <source>
        <dbReference type="ARBA" id="ARBA00022723"/>
    </source>
</evidence>
<gene>
    <name evidence="9" type="ORF">Daura_34085</name>
</gene>
<protein>
    <submittedName>
        <fullName evidence="9">Cytochrome P450</fullName>
    </submittedName>
</protein>
<evidence type="ECO:0000256" key="8">
    <source>
        <dbReference type="SAM" id="Coils"/>
    </source>
</evidence>
<reference evidence="9" key="1">
    <citation type="submission" date="2021-04" db="EMBL/GenBank/DDBJ databases">
        <title>Dactylosporangium aurantiacum NRRL B-8018 full assembly.</title>
        <authorList>
            <person name="Hartkoorn R.C."/>
            <person name="Beaudoing E."/>
            <person name="Hot D."/>
        </authorList>
    </citation>
    <scope>NUCLEOTIDE SEQUENCE</scope>
    <source>
        <strain evidence="9">NRRL B-8018</strain>
    </source>
</reference>
<dbReference type="Gene3D" id="1.10.630.10">
    <property type="entry name" value="Cytochrome P450"/>
    <property type="match status" value="1"/>
</dbReference>
<evidence type="ECO:0000256" key="6">
    <source>
        <dbReference type="ARBA" id="ARBA00023033"/>
    </source>
</evidence>
<dbReference type="GO" id="GO:0004497">
    <property type="term" value="F:monooxygenase activity"/>
    <property type="evidence" value="ECO:0007669"/>
    <property type="project" value="UniProtKB-KW"/>
</dbReference>
<name>A0A9Q9I980_9ACTN</name>
<dbReference type="Proteomes" id="UP001058003">
    <property type="component" value="Chromosome"/>
</dbReference>
<dbReference type="InterPro" id="IPR036396">
    <property type="entry name" value="Cyt_P450_sf"/>
</dbReference>
<dbReference type="AlphaFoldDB" id="A0A9Q9I980"/>
<evidence type="ECO:0000256" key="7">
    <source>
        <dbReference type="RuleBase" id="RU000461"/>
    </source>
</evidence>
<keyword evidence="4 7" id="KW-0560">Oxidoreductase</keyword>
<dbReference type="GO" id="GO:0016705">
    <property type="term" value="F:oxidoreductase activity, acting on paired donors, with incorporation or reduction of molecular oxygen"/>
    <property type="evidence" value="ECO:0007669"/>
    <property type="project" value="InterPro"/>
</dbReference>
<dbReference type="SUPFAM" id="SSF48264">
    <property type="entry name" value="Cytochrome P450"/>
    <property type="match status" value="1"/>
</dbReference>
<keyword evidence="3 7" id="KW-0479">Metal-binding</keyword>
<keyword evidence="10" id="KW-1185">Reference proteome</keyword>
<dbReference type="PRINTS" id="PR00359">
    <property type="entry name" value="BP450"/>
</dbReference>
<dbReference type="PRINTS" id="PR00385">
    <property type="entry name" value="P450"/>
</dbReference>
<dbReference type="PANTHER" id="PTHR46696">
    <property type="entry name" value="P450, PUTATIVE (EUROFUNG)-RELATED"/>
    <property type="match status" value="1"/>
</dbReference>
<dbReference type="InterPro" id="IPR002397">
    <property type="entry name" value="Cyt_P450_B"/>
</dbReference>
<keyword evidence="6 7" id="KW-0503">Monooxygenase</keyword>
<dbReference type="GO" id="GO:0017000">
    <property type="term" value="P:antibiotic biosynthetic process"/>
    <property type="evidence" value="ECO:0007669"/>
    <property type="project" value="UniProtKB-ARBA"/>
</dbReference>
<sequence length="404" mass="44304">MIGYGEWVTTAPSPQLFTQDFWDDPHPVYAAMREQAPVHRLQLPTGMEMWLVTRYADARTALGDPRLSKRVGATANAAALAPQISGPLTRHLLANDPPDHTRLRRLVAKAFTARRVEQLRDRVEQLSAALVDAMRAGDRADVIDDYAVQLPIQVICELLGIPQDDQAEFRRWTGVLVAGSVDRSGVPEAAAQFLAYLRGLIATKRADPADDLLSALIASTDQGDRLDEDELTSMVFLLLIAGHETTVNLIGNGMWTLLTRPEEHRRLLRDPSLIPSAVEEFLRLESPVETATFRVAMEPVTYGGVTIPAGGVVAISLLSADRDPARFPNPAEVDLGRPDNQHLAFGHGIHYCLGAPLARLEAQIAFRDLLAAFPTMRLAVPASELIWRPGVLIHGTTTLPVQLR</sequence>
<dbReference type="InterPro" id="IPR001128">
    <property type="entry name" value="Cyt_P450"/>
</dbReference>
<dbReference type="PANTHER" id="PTHR46696:SF1">
    <property type="entry name" value="CYTOCHROME P450 YJIB-RELATED"/>
    <property type="match status" value="1"/>
</dbReference>